<name>A0A2K9PPD1_9FLAO</name>
<sequence>MYHVIGESLSFFKRNSNVKIQLYVVIPVFNEEEIIKAVVEDWITLLNKLKISYKLKIFNDGSTDSTLEELKMLKNHYPNCIELIDQKNSGHGPTILRSYRESLDSEWIFQVDSDNEIKAHYFEDFWKVKDNYDFIIGKRVNRNSPVFRKIMTYFSYLVVKYFYGKGIKDVNCPYRLMRTNVFKDIFMNIPDDTFAPNIIISGMALRKGLNVNSFDIEFNTSVNKVSSLSSNITKLARISVNSFLEIINYARKKEL</sequence>
<dbReference type="Proteomes" id="UP000235826">
    <property type="component" value="Chromosome"/>
</dbReference>
<dbReference type="Gene3D" id="3.90.550.10">
    <property type="entry name" value="Spore Coat Polysaccharide Biosynthesis Protein SpsA, Chain A"/>
    <property type="match status" value="1"/>
</dbReference>
<dbReference type="CDD" id="cd04179">
    <property type="entry name" value="DPM_DPG-synthase_like"/>
    <property type="match status" value="1"/>
</dbReference>
<dbReference type="PANTHER" id="PTHR48090">
    <property type="entry name" value="UNDECAPRENYL-PHOSPHATE 4-DEOXY-4-FORMAMIDO-L-ARABINOSE TRANSFERASE-RELATED"/>
    <property type="match status" value="1"/>
</dbReference>
<evidence type="ECO:0000313" key="2">
    <source>
        <dbReference type="EMBL" id="AUP78940.1"/>
    </source>
</evidence>
<dbReference type="AlphaFoldDB" id="A0A2K9PPD1"/>
<dbReference type="InterPro" id="IPR050256">
    <property type="entry name" value="Glycosyltransferase_2"/>
</dbReference>
<gene>
    <name evidence="2" type="ORF">C1H87_09600</name>
</gene>
<proteinExistence type="predicted"/>
<dbReference type="EMBL" id="CP025791">
    <property type="protein sequence ID" value="AUP78940.1"/>
    <property type="molecule type" value="Genomic_DNA"/>
</dbReference>
<keyword evidence="3" id="KW-1185">Reference proteome</keyword>
<dbReference type="KEGG" id="fek:C1H87_09600"/>
<evidence type="ECO:0000313" key="3">
    <source>
        <dbReference type="Proteomes" id="UP000235826"/>
    </source>
</evidence>
<feature type="domain" description="Glycosyltransferase 2-like" evidence="1">
    <location>
        <begin position="24"/>
        <end position="186"/>
    </location>
</feature>
<organism evidence="2 3">
    <name type="scientific">Flavivirga eckloniae</name>
    <dbReference type="NCBI Taxonomy" id="1803846"/>
    <lineage>
        <taxon>Bacteria</taxon>
        <taxon>Pseudomonadati</taxon>
        <taxon>Bacteroidota</taxon>
        <taxon>Flavobacteriia</taxon>
        <taxon>Flavobacteriales</taxon>
        <taxon>Flavobacteriaceae</taxon>
        <taxon>Flavivirga</taxon>
    </lineage>
</organism>
<evidence type="ECO:0000259" key="1">
    <source>
        <dbReference type="Pfam" id="PF00535"/>
    </source>
</evidence>
<accession>A0A2K9PPD1</accession>
<dbReference type="Pfam" id="PF00535">
    <property type="entry name" value="Glycos_transf_2"/>
    <property type="match status" value="1"/>
</dbReference>
<dbReference type="SUPFAM" id="SSF53448">
    <property type="entry name" value="Nucleotide-diphospho-sugar transferases"/>
    <property type="match status" value="1"/>
</dbReference>
<reference evidence="2 3" key="1">
    <citation type="submission" date="2018-01" db="EMBL/GenBank/DDBJ databases">
        <title>Complete genome sequence of Flavivirga eckloniae ECD14 isolated from seaweed Ecklonia cava.</title>
        <authorList>
            <person name="Lee J.H."/>
            <person name="Baik K.S."/>
            <person name="Seong C.N."/>
        </authorList>
    </citation>
    <scope>NUCLEOTIDE SEQUENCE [LARGE SCALE GENOMIC DNA]</scope>
    <source>
        <strain evidence="2 3">ECD14</strain>
    </source>
</reference>
<dbReference type="InterPro" id="IPR029044">
    <property type="entry name" value="Nucleotide-diphossugar_trans"/>
</dbReference>
<dbReference type="InterPro" id="IPR001173">
    <property type="entry name" value="Glyco_trans_2-like"/>
</dbReference>
<protein>
    <recommendedName>
        <fullName evidence="1">Glycosyltransferase 2-like domain-containing protein</fullName>
    </recommendedName>
</protein>